<dbReference type="InterPro" id="IPR050534">
    <property type="entry name" value="Coronavir_polyprotein_1ab"/>
</dbReference>
<dbReference type="InterPro" id="IPR027417">
    <property type="entry name" value="P-loop_NTPase"/>
</dbReference>
<evidence type="ECO:0000313" key="10">
    <source>
        <dbReference type="Proteomes" id="UP000036959"/>
    </source>
</evidence>
<dbReference type="GO" id="GO:0003678">
    <property type="term" value="F:DNA helicase activity"/>
    <property type="evidence" value="ECO:0007669"/>
    <property type="project" value="UniProtKB-ARBA"/>
</dbReference>
<dbReference type="Proteomes" id="UP000036959">
    <property type="component" value="Unassembled WGS sequence"/>
</dbReference>
<dbReference type="Gene3D" id="3.40.50.300">
    <property type="entry name" value="P-loop containing nucleotide triphosphate hydrolases"/>
    <property type="match status" value="2"/>
</dbReference>
<dbReference type="PATRIC" id="fig|242163.4.peg.3302"/>
<dbReference type="CDD" id="cd18808">
    <property type="entry name" value="SF1_C_Upf1"/>
    <property type="match status" value="1"/>
</dbReference>
<dbReference type="AlphaFoldDB" id="A0A0L0M4N4"/>
<feature type="domain" description="DNA2/NAM7 helicase-like C-terminal" evidence="8">
    <location>
        <begin position="709"/>
        <end position="810"/>
    </location>
</feature>
<dbReference type="GO" id="GO:0005524">
    <property type="term" value="F:ATP binding"/>
    <property type="evidence" value="ECO:0007669"/>
    <property type="project" value="UniProtKB-KW"/>
</dbReference>
<protein>
    <submittedName>
        <fullName evidence="9">DNA helicase related protein</fullName>
    </submittedName>
</protein>
<dbReference type="InterPro" id="IPR047187">
    <property type="entry name" value="SF1_C_Upf1"/>
</dbReference>
<evidence type="ECO:0000259" key="8">
    <source>
        <dbReference type="Pfam" id="PF13087"/>
    </source>
</evidence>
<evidence type="ECO:0000256" key="6">
    <source>
        <dbReference type="SAM" id="MobiDB-lite"/>
    </source>
</evidence>
<accession>A0A0L0M4N4</accession>
<comment type="similarity">
    <text evidence="1">Belongs to the DNA2/NAM7 helicase family.</text>
</comment>
<evidence type="ECO:0000259" key="7">
    <source>
        <dbReference type="Pfam" id="PF13086"/>
    </source>
</evidence>
<dbReference type="EMBL" id="LFJJ01000233">
    <property type="protein sequence ID" value="KND57582.1"/>
    <property type="molecule type" value="Genomic_DNA"/>
</dbReference>
<keyword evidence="3" id="KW-0378">Hydrolase</keyword>
<evidence type="ECO:0000313" key="9">
    <source>
        <dbReference type="EMBL" id="KND57582.1"/>
    </source>
</evidence>
<dbReference type="SUPFAM" id="SSF52540">
    <property type="entry name" value="P-loop containing nucleoside triphosphate hydrolases"/>
    <property type="match status" value="1"/>
</dbReference>
<proteinExistence type="inferred from homology"/>
<comment type="caution">
    <text evidence="9">The sequence shown here is derived from an EMBL/GenBank/DDBJ whole genome shotgun (WGS) entry which is preliminary data.</text>
</comment>
<keyword evidence="5" id="KW-0067">ATP-binding</keyword>
<dbReference type="Pfam" id="PF13086">
    <property type="entry name" value="AAA_11"/>
    <property type="match status" value="1"/>
</dbReference>
<feature type="region of interest" description="Disordered" evidence="6">
    <location>
        <begin position="179"/>
        <end position="250"/>
    </location>
</feature>
<feature type="compositionally biased region" description="Acidic residues" evidence="6">
    <location>
        <begin position="214"/>
        <end position="231"/>
    </location>
</feature>
<keyword evidence="10" id="KW-1185">Reference proteome</keyword>
<sequence>MPDSYADGCWPSEKHLGLVHSQQIAVNTILATLGKSEGLLGINGPPGTGKTTLLRDLIAAIVTQRADVLAGLRRASDVFLKDGREVANDGGVEQAGFKLDPALYGFEIVVASSNNGAVENVTLELPQRDKVDETWLPEGEYFAELGELTTGKPAWGMVSGALGSKSRRTAFVNRYFYGHTPRKRKGKPKPGTPEASDSPVAEDNESASFSWLTADEEEAMESGEGNQDDQESTVVSDGTENEDEAGPRGFLGWLGMQAQANSERNPEQRQRRWRNAVAEYNAAKLAARQASEGARRIRAVMQDLGGIDYRTESAQATLGALEQQLAEHRRQLLGQAVQDTQAARHALETRLMALSQHLDARPVLWSNLLSLWQTQRRWNEKHAVLEQQRALAQFEFDRLARVNEQIAAAQGDLERRADAMRKELAQLYRHRESLRHDASDLARTYQAHHLLAWLEDGVIGRGDAIELAEPWRIEGWRQTRAHVFLQALKLHRTFFELEPLRLRTNLFLVNALLTGTRMQGMSRDAVRSAWASLFMVVPVLSSTFASFSRSFATLMNGEIGWLLVDETGQATPQAAVGALWRSRRAVFVGDPLQLKPIMTVSDAVLEHMRTRYHVDSHWLPNRQSAQTLADEATPWGRLAGPAGGKTWVGLPLVVHRRCDRPMYALANRIAYDGTMVYGTIPPAPTKDTLARLDTGWIDAPGPSEDNWVPAEGEALRDLLQMLRADGVKPDEISVITPFRAVVQRLNRMLPRRMVHGTIHTMQGKESAVVILVLGASSDNSGARNWAVSEPNLLNVAATRAKRRLYVIGDRSDWQERALFCDVMDLLPEQFLTADIRTNPSSPLDGRRASTP</sequence>
<feature type="domain" description="DNA2/NAM7 helicase helicase" evidence="7">
    <location>
        <begin position="539"/>
        <end position="598"/>
    </location>
</feature>
<name>A0A0L0M4N4_9BURK</name>
<keyword evidence="2" id="KW-0547">Nucleotide-binding</keyword>
<evidence type="ECO:0000256" key="3">
    <source>
        <dbReference type="ARBA" id="ARBA00022801"/>
    </source>
</evidence>
<dbReference type="InterPro" id="IPR041679">
    <property type="entry name" value="DNA2/NAM7-like_C"/>
</dbReference>
<reference evidence="10" key="1">
    <citation type="submission" date="2015-06" db="EMBL/GenBank/DDBJ databases">
        <title>Comparative genomics of Burkholderia leaf nodule symbionts.</title>
        <authorList>
            <person name="Carlier A."/>
            <person name="Eberl L."/>
            <person name="Pinto-Carbo M."/>
        </authorList>
    </citation>
    <scope>NUCLEOTIDE SEQUENCE [LARGE SCALE GENOMIC DNA]</scope>
    <source>
        <strain evidence="10">UZHbot4</strain>
    </source>
</reference>
<evidence type="ECO:0000256" key="4">
    <source>
        <dbReference type="ARBA" id="ARBA00022806"/>
    </source>
</evidence>
<gene>
    <name evidence="9" type="ORF">BVER_02351</name>
</gene>
<dbReference type="GO" id="GO:0016787">
    <property type="term" value="F:hydrolase activity"/>
    <property type="evidence" value="ECO:0007669"/>
    <property type="project" value="UniProtKB-KW"/>
</dbReference>
<evidence type="ECO:0000256" key="1">
    <source>
        <dbReference type="ARBA" id="ARBA00007913"/>
    </source>
</evidence>
<dbReference type="Pfam" id="PF13087">
    <property type="entry name" value="AAA_12"/>
    <property type="match status" value="1"/>
</dbReference>
<evidence type="ECO:0000256" key="5">
    <source>
        <dbReference type="ARBA" id="ARBA00022840"/>
    </source>
</evidence>
<dbReference type="PANTHER" id="PTHR43788">
    <property type="entry name" value="DNA2/NAM7 HELICASE FAMILY MEMBER"/>
    <property type="match status" value="1"/>
</dbReference>
<dbReference type="PANTHER" id="PTHR43788:SF8">
    <property type="entry name" value="DNA-BINDING PROTEIN SMUBP-2"/>
    <property type="match status" value="1"/>
</dbReference>
<dbReference type="InterPro" id="IPR041677">
    <property type="entry name" value="DNA2/NAM7_AAA_11"/>
</dbReference>
<evidence type="ECO:0000256" key="2">
    <source>
        <dbReference type="ARBA" id="ARBA00022741"/>
    </source>
</evidence>
<keyword evidence="4 9" id="KW-0347">Helicase</keyword>
<organism evidence="9 10">
    <name type="scientific">Candidatus Burkholderia verschuerenii</name>
    <dbReference type="NCBI Taxonomy" id="242163"/>
    <lineage>
        <taxon>Bacteria</taxon>
        <taxon>Pseudomonadati</taxon>
        <taxon>Pseudomonadota</taxon>
        <taxon>Betaproteobacteria</taxon>
        <taxon>Burkholderiales</taxon>
        <taxon>Burkholderiaceae</taxon>
        <taxon>Burkholderia</taxon>
    </lineage>
</organism>